<dbReference type="EMBL" id="CP012040">
    <property type="protein sequence ID" value="AKP53147.1"/>
    <property type="molecule type" value="Genomic_DNA"/>
</dbReference>
<feature type="transmembrane region" description="Helical" evidence="1">
    <location>
        <begin position="147"/>
        <end position="168"/>
    </location>
</feature>
<evidence type="ECO:0000313" key="3">
    <source>
        <dbReference type="Proteomes" id="UP000036520"/>
    </source>
</evidence>
<feature type="transmembrane region" description="Helical" evidence="1">
    <location>
        <begin position="74"/>
        <end position="92"/>
    </location>
</feature>
<evidence type="ECO:0000313" key="2">
    <source>
        <dbReference type="EMBL" id="AKP53147.1"/>
    </source>
</evidence>
<proteinExistence type="predicted"/>
<sequence length="178" mass="20098">MVGKRVLGLFILANIVYILMLVVTIPRTMDFSNGMDLLDMMPMGYDWAYVDKLFSNLGEEGRSNYLTVQLPVDMLYPFLFGISYCLVIAYFINKLNRLHSPCIFLCLLPILAGIADYLENFGIISMLKGYPDLSEFSVNMTSIFSVVKSTSTSVFFIAIIIMLLILGFQAISRKKVRA</sequence>
<evidence type="ECO:0000256" key="1">
    <source>
        <dbReference type="SAM" id="Phobius"/>
    </source>
</evidence>
<reference evidence="2 3" key="1">
    <citation type="submission" date="2015-07" db="EMBL/GenBank/DDBJ databases">
        <authorList>
            <person name="Kim K.M."/>
        </authorList>
    </citation>
    <scope>NUCLEOTIDE SEQUENCE [LARGE SCALE GENOMIC DNA]</scope>
    <source>
        <strain evidence="2 3">KCTC 12363</strain>
    </source>
</reference>
<dbReference type="STRING" id="320787.CA2015_3775"/>
<feature type="transmembrane region" description="Helical" evidence="1">
    <location>
        <begin position="7"/>
        <end position="25"/>
    </location>
</feature>
<keyword evidence="1" id="KW-1133">Transmembrane helix</keyword>
<protein>
    <submittedName>
        <fullName evidence="2">Uncharacterized protein</fullName>
    </submittedName>
</protein>
<accession>A0A0H4PXL9</accession>
<name>A0A0H4PXL9_9BACT</name>
<keyword evidence="1" id="KW-0812">Transmembrane</keyword>
<keyword evidence="1" id="KW-0472">Membrane</keyword>
<feature type="transmembrane region" description="Helical" evidence="1">
    <location>
        <begin position="104"/>
        <end position="127"/>
    </location>
</feature>
<dbReference type="Proteomes" id="UP000036520">
    <property type="component" value="Chromosome"/>
</dbReference>
<dbReference type="KEGG" id="camu:CA2015_3775"/>
<keyword evidence="3" id="KW-1185">Reference proteome</keyword>
<gene>
    <name evidence="2" type="ORF">CA2015_3775</name>
</gene>
<dbReference type="AlphaFoldDB" id="A0A0H4PXL9"/>
<dbReference type="RefSeq" id="WP_205749783.1">
    <property type="nucleotide sequence ID" value="NZ_CP012040.1"/>
</dbReference>
<organism evidence="2 3">
    <name type="scientific">Cyclobacterium amurskyense</name>
    <dbReference type="NCBI Taxonomy" id="320787"/>
    <lineage>
        <taxon>Bacteria</taxon>
        <taxon>Pseudomonadati</taxon>
        <taxon>Bacteroidota</taxon>
        <taxon>Cytophagia</taxon>
        <taxon>Cytophagales</taxon>
        <taxon>Cyclobacteriaceae</taxon>
        <taxon>Cyclobacterium</taxon>
    </lineage>
</organism>